<evidence type="ECO:0000256" key="1">
    <source>
        <dbReference type="ARBA" id="ARBA00005513"/>
    </source>
</evidence>
<comment type="subcellular location">
    <subcellularLocation>
        <location evidence="12">Cell membrane</location>
        <topology evidence="12">Single-pass membrane protein</topology>
    </subcellularLocation>
    <subcellularLocation>
        <location evidence="11">Endomembrane system</location>
        <topology evidence="11">Single-pass membrane protein</topology>
    </subcellularLocation>
</comment>
<evidence type="ECO:0000256" key="9">
    <source>
        <dbReference type="ARBA" id="ARBA00023310"/>
    </source>
</evidence>
<dbReference type="PANTHER" id="PTHR33445">
    <property type="entry name" value="ATP SYNTHASE SUBUNIT B', CHLOROPLASTIC"/>
    <property type="match status" value="1"/>
</dbReference>
<comment type="caution">
    <text evidence="14">The sequence shown here is derived from an EMBL/GenBank/DDBJ whole genome shotgun (WGS) entry which is preliminary data.</text>
</comment>
<protein>
    <recommendedName>
        <fullName evidence="12">ATP synthase subunit b</fullName>
    </recommendedName>
    <alternativeName>
        <fullName evidence="12">ATP synthase F(0) sector subunit b</fullName>
    </alternativeName>
    <alternativeName>
        <fullName evidence="12">ATPase subunit I</fullName>
    </alternativeName>
    <alternativeName>
        <fullName evidence="12">F-type ATPase subunit b</fullName>
        <shortName evidence="12">F-ATPase subunit b</shortName>
    </alternativeName>
</protein>
<dbReference type="InterPro" id="IPR028987">
    <property type="entry name" value="ATP_synth_B-like_membr_sf"/>
</dbReference>
<evidence type="ECO:0000256" key="2">
    <source>
        <dbReference type="ARBA" id="ARBA00022448"/>
    </source>
</evidence>
<dbReference type="AlphaFoldDB" id="A0A7W8HAW8"/>
<accession>A0A7W8HAW8</accession>
<dbReference type="NCBIfam" id="TIGR01144">
    <property type="entry name" value="ATP_synt_b"/>
    <property type="match status" value="1"/>
</dbReference>
<sequence length="165" mass="18934">MLKLDWNLLFTLINLVIFYILMRKFLIKPIMNIMEQRKKLIEDGFNQARQDQDEALKLKEQYETALTGARDESSKIVAEAKATAKTEYDRVMQDAQKDAAALLENAGKNIELEKQKAMFDLRSQVAGLAMEAARKVTGEKDHSAQDLKLYDQFLEEAGDYHDTDN</sequence>
<feature type="transmembrane region" description="Helical" evidence="12">
    <location>
        <begin position="6"/>
        <end position="22"/>
    </location>
</feature>
<proteinExistence type="inferred from homology"/>
<evidence type="ECO:0000256" key="7">
    <source>
        <dbReference type="ARBA" id="ARBA00023065"/>
    </source>
</evidence>
<evidence type="ECO:0000313" key="14">
    <source>
        <dbReference type="EMBL" id="MBB5264994.1"/>
    </source>
</evidence>
<dbReference type="SUPFAM" id="SSF81573">
    <property type="entry name" value="F1F0 ATP synthase subunit B, membrane domain"/>
    <property type="match status" value="1"/>
</dbReference>
<keyword evidence="15" id="KW-1185">Reference proteome</keyword>
<name>A0A7W8HAW8_9FIRM</name>
<dbReference type="HAMAP" id="MF_01398">
    <property type="entry name" value="ATP_synth_b_bprime"/>
    <property type="match status" value="1"/>
</dbReference>
<evidence type="ECO:0000256" key="13">
    <source>
        <dbReference type="RuleBase" id="RU003848"/>
    </source>
</evidence>
<comment type="subunit">
    <text evidence="12">F-type ATPases have 2 components, F(1) - the catalytic core - and F(0) - the membrane proton channel. F(1) has five subunits: alpha(3), beta(3), gamma(1), delta(1), epsilon(1). F(0) has three main subunits: a(1), b(2) and c(10-14). The alpha and beta chains form an alternating ring which encloses part of the gamma chain. F(1) is attached to F(0) by a central stalk formed by the gamma and epsilon chains, while a peripheral stalk is formed by the delta and b chains.</text>
</comment>
<evidence type="ECO:0000256" key="11">
    <source>
        <dbReference type="ARBA" id="ARBA00037847"/>
    </source>
</evidence>
<evidence type="ECO:0000313" key="15">
    <source>
        <dbReference type="Proteomes" id="UP000543642"/>
    </source>
</evidence>
<keyword evidence="4 12" id="KW-0812">Transmembrane</keyword>
<dbReference type="InterPro" id="IPR005864">
    <property type="entry name" value="ATP_synth_F0_bsu_bac"/>
</dbReference>
<evidence type="ECO:0000256" key="12">
    <source>
        <dbReference type="HAMAP-Rule" id="MF_01398"/>
    </source>
</evidence>
<dbReference type="EMBL" id="JACHFW010000008">
    <property type="protein sequence ID" value="MBB5264994.1"/>
    <property type="molecule type" value="Genomic_DNA"/>
</dbReference>
<reference evidence="14 15" key="1">
    <citation type="submission" date="2020-08" db="EMBL/GenBank/DDBJ databases">
        <title>Genomic Encyclopedia of Type Strains, Phase IV (KMG-IV): sequencing the most valuable type-strain genomes for metagenomic binning, comparative biology and taxonomic classification.</title>
        <authorList>
            <person name="Goeker M."/>
        </authorList>
    </citation>
    <scope>NUCLEOTIDE SEQUENCE [LARGE SCALE GENOMIC DNA]</scope>
    <source>
        <strain evidence="14 15">DSM 106146</strain>
    </source>
</reference>
<dbReference type="CDD" id="cd06503">
    <property type="entry name" value="ATP-synt_Fo_b"/>
    <property type="match status" value="1"/>
</dbReference>
<dbReference type="GO" id="GO:0046933">
    <property type="term" value="F:proton-transporting ATP synthase activity, rotational mechanism"/>
    <property type="evidence" value="ECO:0007669"/>
    <property type="project" value="UniProtKB-UniRule"/>
</dbReference>
<comment type="function">
    <text evidence="12">Component of the F(0) channel, it forms part of the peripheral stalk, linking F(1) to F(0).</text>
</comment>
<keyword evidence="6 12" id="KW-1133">Transmembrane helix</keyword>
<dbReference type="PANTHER" id="PTHR33445:SF2">
    <property type="entry name" value="ATP SYNTHASE SUBUNIT B', CHLOROPLASTIC"/>
    <property type="match status" value="1"/>
</dbReference>
<dbReference type="Gene3D" id="6.10.250.1580">
    <property type="match status" value="1"/>
</dbReference>
<dbReference type="GO" id="GO:0005886">
    <property type="term" value="C:plasma membrane"/>
    <property type="evidence" value="ECO:0007669"/>
    <property type="project" value="UniProtKB-SubCell"/>
</dbReference>
<dbReference type="GO" id="GO:0045259">
    <property type="term" value="C:proton-transporting ATP synthase complex"/>
    <property type="evidence" value="ECO:0007669"/>
    <property type="project" value="UniProtKB-KW"/>
</dbReference>
<comment type="function">
    <text evidence="10 12">F(1)F(0) ATP synthase produces ATP from ADP in the presence of a proton or sodium gradient. F-type ATPases consist of two structural domains, F(1) containing the extramembraneous catalytic core and F(0) containing the membrane proton channel, linked together by a central stalk and a peripheral stalk. During catalysis, ATP synthesis in the catalytic domain of F(1) is coupled via a rotary mechanism of the central stalk subunits to proton translocation.</text>
</comment>
<keyword evidence="7 12" id="KW-0406">Ion transport</keyword>
<evidence type="ECO:0000256" key="3">
    <source>
        <dbReference type="ARBA" id="ARBA00022547"/>
    </source>
</evidence>
<organism evidence="14 15">
    <name type="scientific">Catenibacillus scindens</name>
    <dbReference type="NCBI Taxonomy" id="673271"/>
    <lineage>
        <taxon>Bacteria</taxon>
        <taxon>Bacillati</taxon>
        <taxon>Bacillota</taxon>
        <taxon>Clostridia</taxon>
        <taxon>Lachnospirales</taxon>
        <taxon>Lachnospiraceae</taxon>
        <taxon>Catenibacillus</taxon>
    </lineage>
</organism>
<dbReference type="GO" id="GO:0046961">
    <property type="term" value="F:proton-transporting ATPase activity, rotational mechanism"/>
    <property type="evidence" value="ECO:0007669"/>
    <property type="project" value="TreeGrafter"/>
</dbReference>
<dbReference type="GO" id="GO:0012505">
    <property type="term" value="C:endomembrane system"/>
    <property type="evidence" value="ECO:0007669"/>
    <property type="project" value="UniProtKB-SubCell"/>
</dbReference>
<evidence type="ECO:0000256" key="8">
    <source>
        <dbReference type="ARBA" id="ARBA00023136"/>
    </source>
</evidence>
<gene>
    <name evidence="12" type="primary">atpF</name>
    <name evidence="14" type="ORF">HNP82_002133</name>
</gene>
<keyword evidence="8 12" id="KW-0472">Membrane</keyword>
<dbReference type="Proteomes" id="UP000543642">
    <property type="component" value="Unassembled WGS sequence"/>
</dbReference>
<dbReference type="Pfam" id="PF00430">
    <property type="entry name" value="ATP-synt_B"/>
    <property type="match status" value="1"/>
</dbReference>
<evidence type="ECO:0000256" key="5">
    <source>
        <dbReference type="ARBA" id="ARBA00022781"/>
    </source>
</evidence>
<evidence type="ECO:0000256" key="6">
    <source>
        <dbReference type="ARBA" id="ARBA00022989"/>
    </source>
</evidence>
<dbReference type="RefSeq" id="WP_183774257.1">
    <property type="nucleotide sequence ID" value="NZ_JACHFW010000008.1"/>
</dbReference>
<keyword evidence="5 12" id="KW-0375">Hydrogen ion transport</keyword>
<comment type="similarity">
    <text evidence="1 12 13">Belongs to the ATPase B chain family.</text>
</comment>
<keyword evidence="12" id="KW-1003">Cell membrane</keyword>
<keyword evidence="9 12" id="KW-0066">ATP synthesis</keyword>
<evidence type="ECO:0000256" key="4">
    <source>
        <dbReference type="ARBA" id="ARBA00022692"/>
    </source>
</evidence>
<dbReference type="InterPro" id="IPR002146">
    <property type="entry name" value="ATP_synth_b/b'su_bac/chlpt"/>
</dbReference>
<keyword evidence="2 12" id="KW-0813">Transport</keyword>
<dbReference type="InterPro" id="IPR050059">
    <property type="entry name" value="ATP_synthase_B_chain"/>
</dbReference>
<keyword evidence="3 12" id="KW-0138">CF(0)</keyword>
<evidence type="ECO:0000256" key="10">
    <source>
        <dbReference type="ARBA" id="ARBA00025198"/>
    </source>
</evidence>